<feature type="region of interest" description="Disordered" evidence="1">
    <location>
        <begin position="407"/>
        <end position="470"/>
    </location>
</feature>
<evidence type="ECO:0000256" key="1">
    <source>
        <dbReference type="SAM" id="MobiDB-lite"/>
    </source>
</evidence>
<protein>
    <recommendedName>
        <fullName evidence="5">Sulfotransferase domain-containing protein</fullName>
    </recommendedName>
</protein>
<keyword evidence="2" id="KW-0812">Transmembrane</keyword>
<evidence type="ECO:0000256" key="2">
    <source>
        <dbReference type="SAM" id="Phobius"/>
    </source>
</evidence>
<keyword evidence="4" id="KW-1185">Reference proteome</keyword>
<keyword evidence="2" id="KW-0472">Membrane</keyword>
<evidence type="ECO:0000313" key="3">
    <source>
        <dbReference type="EMBL" id="VEU37568.1"/>
    </source>
</evidence>
<reference evidence="3 4" key="1">
    <citation type="submission" date="2019-01" db="EMBL/GenBank/DDBJ databases">
        <authorList>
            <person name="Ferrante I. M."/>
        </authorList>
    </citation>
    <scope>NUCLEOTIDE SEQUENCE [LARGE SCALE GENOMIC DNA]</scope>
    <source>
        <strain evidence="3 4">B856</strain>
    </source>
</reference>
<proteinExistence type="predicted"/>
<dbReference type="Pfam" id="PF17784">
    <property type="entry name" value="Sulfotransfer_4"/>
    <property type="match status" value="1"/>
</dbReference>
<accession>A0A448Z6B8</accession>
<dbReference type="EMBL" id="CAACVS010000131">
    <property type="protein sequence ID" value="VEU37568.1"/>
    <property type="molecule type" value="Genomic_DNA"/>
</dbReference>
<keyword evidence="2" id="KW-1133">Transmembrane helix</keyword>
<dbReference type="PANTHER" id="PTHR36978:SF4">
    <property type="entry name" value="P-LOOP CONTAINING NUCLEOSIDE TRIPHOSPHATE HYDROLASE PROTEIN"/>
    <property type="match status" value="1"/>
</dbReference>
<name>A0A448Z6B8_9STRA</name>
<feature type="compositionally biased region" description="Basic and acidic residues" evidence="1">
    <location>
        <begin position="132"/>
        <end position="147"/>
    </location>
</feature>
<organism evidence="3 4">
    <name type="scientific">Pseudo-nitzschia multistriata</name>
    <dbReference type="NCBI Taxonomy" id="183589"/>
    <lineage>
        <taxon>Eukaryota</taxon>
        <taxon>Sar</taxon>
        <taxon>Stramenopiles</taxon>
        <taxon>Ochrophyta</taxon>
        <taxon>Bacillariophyta</taxon>
        <taxon>Bacillariophyceae</taxon>
        <taxon>Bacillariophycidae</taxon>
        <taxon>Bacillariales</taxon>
        <taxon>Bacillariaceae</taxon>
        <taxon>Pseudo-nitzschia</taxon>
    </lineage>
</organism>
<dbReference type="InterPro" id="IPR027417">
    <property type="entry name" value="P-loop_NTPase"/>
</dbReference>
<gene>
    <name evidence="3" type="ORF">PSNMU_V1.4_AUG-EV-PASAV3_0043720</name>
</gene>
<feature type="region of interest" description="Disordered" evidence="1">
    <location>
        <begin position="1"/>
        <end position="39"/>
    </location>
</feature>
<feature type="compositionally biased region" description="Polar residues" evidence="1">
    <location>
        <begin position="29"/>
        <end position="39"/>
    </location>
</feature>
<dbReference type="AlphaFoldDB" id="A0A448Z6B8"/>
<dbReference type="Proteomes" id="UP000291116">
    <property type="component" value="Unassembled WGS sequence"/>
</dbReference>
<evidence type="ECO:0008006" key="5">
    <source>
        <dbReference type="Google" id="ProtNLM"/>
    </source>
</evidence>
<feature type="transmembrane region" description="Helical" evidence="2">
    <location>
        <begin position="64"/>
        <end position="86"/>
    </location>
</feature>
<dbReference type="PANTHER" id="PTHR36978">
    <property type="entry name" value="P-LOOP CONTAINING NUCLEOTIDE TRIPHOSPHATE HYDROLASE"/>
    <property type="match status" value="1"/>
</dbReference>
<feature type="region of interest" description="Disordered" evidence="1">
    <location>
        <begin position="126"/>
        <end position="147"/>
    </location>
</feature>
<dbReference type="InterPro" id="IPR040632">
    <property type="entry name" value="Sulfotransfer_4"/>
</dbReference>
<dbReference type="SUPFAM" id="SSF52540">
    <property type="entry name" value="P-loop containing nucleoside triphosphate hydrolases"/>
    <property type="match status" value="1"/>
</dbReference>
<evidence type="ECO:0000313" key="4">
    <source>
        <dbReference type="Proteomes" id="UP000291116"/>
    </source>
</evidence>
<sequence>MPSASNMALGKPSSPLSPRRAATCKDSKSNSIAKTTATTGDNNVVLHRGQQRRKKARTRRKRKLTCLQLGLGMGLVAYVTLLYQVFLVDRRDQNEPHWKMNRWVRQHRNHRFGRFGFMDASAGANENGNADADAHEPAANHTTTDDVPRLYAAPPTLRLPTPIINVGFPKAGTSSIFSFFHCNGLKAQHWLCCDPQNHPSRTVRNKLMSRCMLENLITHRPILEDCGDYDVYTEINGPRNFPDYSQRTLLEDGRLLSLKESRSVKLRIFFPQHHHLEEIHDQYPNATLILNQRSSAEAWIDSVTAWDIGLQYEILNEFYGQNSTRFLFGADPGTGRGRRVGATRPLSPFAANNVRDHLGRVHDHHLQYVRDWVKDRPSHALVEVDIEDDGAGTRLAEAFGLRDDCWGHYNKNENTGGGGGSRRRNQQQRNAGKGTQQKMAVSGQPPKAFEPLPATHLAGSGEPLDGTPDQTIQNLKQEKLARILQKMQLEQIEVNITQRLLEARAAEVAARAKEHPERDSEPT</sequence>
<dbReference type="OrthoDB" id="41409at2759"/>
<dbReference type="Gene3D" id="3.40.50.300">
    <property type="entry name" value="P-loop containing nucleotide triphosphate hydrolases"/>
    <property type="match status" value="1"/>
</dbReference>